<accession>A0A3S8ZXU7</accession>
<protein>
    <recommendedName>
        <fullName evidence="1">DUF6259 domain-containing protein</fullName>
    </recommendedName>
</protein>
<name>A0A3S8ZXU7_9BACL</name>
<evidence type="ECO:0000313" key="2">
    <source>
        <dbReference type="EMBL" id="AZN38301.1"/>
    </source>
</evidence>
<dbReference type="OrthoDB" id="2484179at2"/>
<organism evidence="2 3">
    <name type="scientific">Paenibacillus albus</name>
    <dbReference type="NCBI Taxonomy" id="2495582"/>
    <lineage>
        <taxon>Bacteria</taxon>
        <taxon>Bacillati</taxon>
        <taxon>Bacillota</taxon>
        <taxon>Bacilli</taxon>
        <taxon>Bacillales</taxon>
        <taxon>Paenibacillaceae</taxon>
        <taxon>Paenibacillus</taxon>
    </lineage>
</organism>
<gene>
    <name evidence="2" type="ORF">EJC50_00375</name>
</gene>
<dbReference type="RefSeq" id="WP_126011315.1">
    <property type="nucleotide sequence ID" value="NZ_CP034437.1"/>
</dbReference>
<dbReference type="KEGG" id="palb:EJC50_00375"/>
<dbReference type="EMBL" id="CP034437">
    <property type="protein sequence ID" value="AZN38301.1"/>
    <property type="molecule type" value="Genomic_DNA"/>
</dbReference>
<evidence type="ECO:0000259" key="1">
    <source>
        <dbReference type="Pfam" id="PF19773"/>
    </source>
</evidence>
<proteinExistence type="predicted"/>
<sequence>MIVLENERIRLELSEETGAVCGLRDMALGIDYISGDEGSDAFRLETDEGASSSYASFRFTLDQSEAGQLASLNWQTVNGVSVHAEITLAKGSGGLAFRCSVDNDSPVRLLSLEYPVLQGFHAITEEGLQDYVAHSFATGVKVRNPMQHFEAGGRGLRYMPYPESFSGASMQFFTYYGLNRGGLYFTAADGDAHPKWLNFYKNDNGLLEASFIHGCLDMGPGKGIYPPYPVQIEPTEGRDWYEAADRYKGWAEKQAWCAGGKLADRPDAAAYAWLHKEMGVATFGINAGSDRTSWFAAYHETIGTPMFHVLGPDWTHAPQTFYKGFPGGFDDWFPTSFNEANLAFMNQIGHKFAPFEFDYLYHFEGADGELGKAAAQKFPSNKKSIDAYNFPFLCPAHEYAHEFHVRRDAELQRVNDVDAIYYDISANNILKICMDDSHGHPVGAGRIIEEAYRRNYADTKAAMADVAGRYVPMGTEMMNETMIGLIDYYQARAGGQPAAPLELWPLRELLKSGDAELIPMFAYVYQEYGTVRMDGWGKLTEEIGHLYYFTVARTYLWGGLYELNYEYSPMEALDGLENAAEEHYYPFEARGYAFSKQRAAYLGAYAKLRVGAANKYWAYGRMLRPLEFESARIQLDWFHYNHGKETPEYNNAGVLEVDAVIHSAWTYKEQSTGLFFANVSDTAQEVKPKLTSEWPGAEQVQAQDSVTVTFYGAEAHTEQHELDVTELGEVKLLIPARCVALIELRFNVPAGG</sequence>
<dbReference type="Pfam" id="PF19773">
    <property type="entry name" value="DUF6259"/>
    <property type="match status" value="1"/>
</dbReference>
<dbReference type="Proteomes" id="UP000272528">
    <property type="component" value="Chromosome"/>
</dbReference>
<reference evidence="3" key="1">
    <citation type="submission" date="2018-12" db="EMBL/GenBank/DDBJ databases">
        <title>Genome sequence of Peanibacillus sp.</title>
        <authorList>
            <person name="Subramani G."/>
            <person name="Srinivasan S."/>
            <person name="Kim M.K."/>
        </authorList>
    </citation>
    <scope>NUCLEOTIDE SEQUENCE [LARGE SCALE GENOMIC DNA]</scope>
    <source>
        <strain evidence="3">18JY67-1</strain>
    </source>
</reference>
<evidence type="ECO:0000313" key="3">
    <source>
        <dbReference type="Proteomes" id="UP000272528"/>
    </source>
</evidence>
<dbReference type="AlphaFoldDB" id="A0A3S8ZXU7"/>
<keyword evidence="3" id="KW-1185">Reference proteome</keyword>
<feature type="domain" description="DUF6259" evidence="1">
    <location>
        <begin position="226"/>
        <end position="530"/>
    </location>
</feature>
<dbReference type="InterPro" id="IPR046226">
    <property type="entry name" value="DUF6259"/>
</dbReference>